<evidence type="ECO:0000259" key="13">
    <source>
        <dbReference type="Pfam" id="PF21185"/>
    </source>
</evidence>
<protein>
    <recommendedName>
        <fullName evidence="11">RecBCD enzyme subunit RecD</fullName>
        <ecNumber evidence="11">5.6.2.3</ecNumber>
    </recommendedName>
    <alternativeName>
        <fullName evidence="11">DNA 5'-3' helicase subunit RecD</fullName>
    </alternativeName>
    <alternativeName>
        <fullName evidence="11">Exonuclease V subunit RecD</fullName>
        <shortName evidence="11">ExoV subunit RecD</shortName>
    </alternativeName>
    <alternativeName>
        <fullName evidence="11">Helicase/nuclease RecBCD subunit RecD</fullName>
    </alternativeName>
</protein>
<evidence type="ECO:0000256" key="5">
    <source>
        <dbReference type="ARBA" id="ARBA00022806"/>
    </source>
</evidence>
<keyword evidence="10 11" id="KW-0413">Isomerase</keyword>
<evidence type="ECO:0000256" key="8">
    <source>
        <dbReference type="ARBA" id="ARBA00023125"/>
    </source>
</evidence>
<dbReference type="Pfam" id="PF13538">
    <property type="entry name" value="UvrD_C_2"/>
    <property type="match status" value="1"/>
</dbReference>
<dbReference type="GO" id="GO:0017116">
    <property type="term" value="F:single-stranded DNA helicase activity"/>
    <property type="evidence" value="ECO:0007669"/>
    <property type="project" value="TreeGrafter"/>
</dbReference>
<evidence type="ECO:0000256" key="1">
    <source>
        <dbReference type="ARBA" id="ARBA00022722"/>
    </source>
</evidence>
<keyword evidence="7 11" id="KW-0067">ATP-binding</keyword>
<keyword evidence="4 11" id="KW-0378">Hydrolase</keyword>
<evidence type="ECO:0000256" key="6">
    <source>
        <dbReference type="ARBA" id="ARBA00022839"/>
    </source>
</evidence>
<dbReference type="Gene3D" id="1.10.10.1020">
    <property type="entry name" value="RecBCD complex, subunit RecD, N-terminal domain"/>
    <property type="match status" value="1"/>
</dbReference>
<keyword evidence="6 11" id="KW-0269">Exonuclease</keyword>
<dbReference type="InterPro" id="IPR027785">
    <property type="entry name" value="UvrD-like_helicase_C"/>
</dbReference>
<evidence type="ECO:0000313" key="14">
    <source>
        <dbReference type="EMBL" id="PHM36670.1"/>
    </source>
</evidence>
<name>A0A1N6MTD0_9GAMM</name>
<reference evidence="15" key="2">
    <citation type="submission" date="2016-12" db="EMBL/GenBank/DDBJ databases">
        <authorList>
            <person name="Song W.-J."/>
            <person name="Kurnit D.M."/>
        </authorList>
    </citation>
    <scope>NUCLEOTIDE SEQUENCE [LARGE SCALE GENOMIC DNA]</scope>
    <source>
        <strain evidence="15">HGB1681</strain>
    </source>
</reference>
<comment type="miscellaneous">
    <text evidence="11">In the RecBCD complex, RecB has a slow 3'-5' helicase, an exonuclease activity and loads RecA onto ssDNA, RecD has a fast 5'-3' helicase activity, while RecC stimulates the ATPase and processivity of the RecB helicase and contributes to recognition of the Chi site.</text>
</comment>
<dbReference type="Proteomes" id="UP000196435">
    <property type="component" value="Unassembled WGS sequence"/>
</dbReference>
<keyword evidence="8 11" id="KW-0238">DNA-binding</keyword>
<organism evidence="15 16">
    <name type="scientific">Xenorhabdus innexi</name>
    <dbReference type="NCBI Taxonomy" id="290109"/>
    <lineage>
        <taxon>Bacteria</taxon>
        <taxon>Pseudomonadati</taxon>
        <taxon>Pseudomonadota</taxon>
        <taxon>Gammaproteobacteria</taxon>
        <taxon>Enterobacterales</taxon>
        <taxon>Morganellaceae</taxon>
        <taxon>Xenorhabdus</taxon>
    </lineage>
</organism>
<comment type="function">
    <text evidence="11">A helicase/nuclease that prepares dsDNA breaks (DSB) for recombinational DNA repair. Binds to DSBs and unwinds DNA via a highly rapid and processive ATP-dependent bidirectional helicase activity. Unwinds dsDNA until it encounters a Chi (crossover hotspot instigator) sequence from the 3' direction. Cuts ssDNA a few nucleotides 3' to the Chi site. The properties and activities of the enzyme are changed at Chi. The Chi-altered holoenzyme produces a long 3'-ssDNA overhang and facilitates RecA-binding to the ssDNA for homologous DNA recombination and repair. Holoenzyme degrades any linearized DNA that is unable to undergo homologous recombination. In the holoenzyme this subunit has ssDNA-dependent ATPase and 5'-3' helicase activity. When added to pre-assembled RecBC greatly stimulates nuclease activity and augments holoenzyme processivity. Negatively regulates the RecA-loading ability of RecBCD.</text>
</comment>
<keyword evidence="17" id="KW-1185">Reference proteome</keyword>
<sequence>MNVMMSLLQQAVAQKLLRPLDVQFAYAMVEDENPLLLLITAYLSAEAGAGHVCLPLERVVPEHLFEGRNPELVASLWAQAGEPSRQQIISALQACPAIGDGQSPTPIILSRNGLSDYHLYLQRMWQSECQVAAFFADVELADDIDERQLRSILDELFGVVDQDLADDDAIDWQKVAAAVAVTSRISVISGGPGTGKTTTVAKLLAALIKLNEGRQLAIQLAAPTGKAAARLTESLSEAVSKLALTDEQRRSIPEQAQTIHRLLGAQPESQKLRYHRDNPLSLDILIIDEASMVDLPMMARLIEALPAKAKVIFLGDKDQLASVEAGAVLGDICRFAEQGYSAARAAQLARLTGCQLAPYSESEQKEATLAVRDSLCLLRKSYRFNSASGIGQLASAVNQGNSRRVSSVLKQPLSDVYFNTLADDEDYQRLLTETADGYQGYLALVKEKASEKAILAEFNRFRLLCALREGPFGVSGLNQRVEQLLHSKGMIVLPRHVAGNRHSHIKKENAEKENRGYVGRPIMILRNDSTLGLFNGDIGIMLKDHNNELKAYFQLSDGQIKPFQPSRLPLHETAYVMTVHKSQGSEFEHTALVLPTQFSPVVSRELVYTALTRAREKLTIYAHKAVLIKAVATPTQRRSGLAAWLKA</sequence>
<dbReference type="NCBIfam" id="NF008127">
    <property type="entry name" value="PRK10875.1"/>
    <property type="match status" value="1"/>
</dbReference>
<evidence type="ECO:0000256" key="11">
    <source>
        <dbReference type="HAMAP-Rule" id="MF_01487"/>
    </source>
</evidence>
<dbReference type="Gene3D" id="3.40.50.300">
    <property type="entry name" value="P-loop containing nucleotide triphosphate hydrolases"/>
    <property type="match status" value="3"/>
</dbReference>
<dbReference type="InterPro" id="IPR041851">
    <property type="entry name" value="RecD_N_sf"/>
</dbReference>
<dbReference type="GO" id="GO:0000724">
    <property type="term" value="P:double-strand break repair via homologous recombination"/>
    <property type="evidence" value="ECO:0007669"/>
    <property type="project" value="UniProtKB-UniRule"/>
</dbReference>
<evidence type="ECO:0000256" key="10">
    <source>
        <dbReference type="ARBA" id="ARBA00023235"/>
    </source>
</evidence>
<evidence type="ECO:0000256" key="7">
    <source>
        <dbReference type="ARBA" id="ARBA00022840"/>
    </source>
</evidence>
<keyword evidence="2 11" id="KW-0547">Nucleotide-binding</keyword>
<feature type="binding site" evidence="11">
    <location>
        <begin position="190"/>
        <end position="197"/>
    </location>
    <ligand>
        <name>ATP</name>
        <dbReference type="ChEBI" id="CHEBI:30616"/>
    </ligand>
</feature>
<dbReference type="PANTHER" id="PTHR43788">
    <property type="entry name" value="DNA2/NAM7 HELICASE FAMILY MEMBER"/>
    <property type="match status" value="1"/>
</dbReference>
<keyword evidence="3 11" id="KW-0227">DNA damage</keyword>
<accession>A0A1N6MTD0</accession>
<evidence type="ECO:0000256" key="3">
    <source>
        <dbReference type="ARBA" id="ARBA00022763"/>
    </source>
</evidence>
<evidence type="ECO:0000313" key="15">
    <source>
        <dbReference type="EMBL" id="SIP72009.1"/>
    </source>
</evidence>
<keyword evidence="1 11" id="KW-0540">Nuclease</keyword>
<dbReference type="HAMAP" id="MF_01487">
    <property type="entry name" value="RecD"/>
    <property type="match status" value="1"/>
</dbReference>
<proteinExistence type="inferred from homology"/>
<dbReference type="GO" id="GO:0009338">
    <property type="term" value="C:exodeoxyribonuclease V complex"/>
    <property type="evidence" value="ECO:0007669"/>
    <property type="project" value="InterPro"/>
</dbReference>
<dbReference type="InterPro" id="IPR006344">
    <property type="entry name" value="RecD"/>
</dbReference>
<keyword evidence="9 11" id="KW-0234">DNA repair</keyword>
<reference evidence="14 17" key="3">
    <citation type="journal article" date="2017" name="Nat. Microbiol.">
        <title>Natural product diversity associated with the nematode symbionts Photorhabdus and Xenorhabdus.</title>
        <authorList>
            <person name="Tobias N.J."/>
            <person name="Wolff H."/>
            <person name="Djahanschiri B."/>
            <person name="Grundmann F."/>
            <person name="Kronenwerth M."/>
            <person name="Shi Y.M."/>
            <person name="Simonyi S."/>
            <person name="Grun P."/>
            <person name="Shapiro-Ilan D."/>
            <person name="Pidot S.J."/>
            <person name="Stinear T.P."/>
            <person name="Ebersberger I."/>
            <person name="Bode H.B."/>
        </authorList>
    </citation>
    <scope>NUCLEOTIDE SEQUENCE [LARGE SCALE GENOMIC DNA]</scope>
    <source>
        <strain evidence="14 17">DSM 16336</strain>
    </source>
</reference>
<dbReference type="CDD" id="cd18809">
    <property type="entry name" value="SF1_C_RecD"/>
    <property type="match status" value="1"/>
</dbReference>
<dbReference type="GO" id="GO:0003677">
    <property type="term" value="F:DNA binding"/>
    <property type="evidence" value="ECO:0007669"/>
    <property type="project" value="UniProtKB-UniRule"/>
</dbReference>
<evidence type="ECO:0000313" key="17">
    <source>
        <dbReference type="Proteomes" id="UP000224871"/>
    </source>
</evidence>
<dbReference type="OrthoDB" id="9803432at2"/>
<dbReference type="Pfam" id="PF13245">
    <property type="entry name" value="AAA_19"/>
    <property type="match status" value="1"/>
</dbReference>
<comment type="catalytic activity">
    <reaction evidence="11">
        <text>ATP + H2O = ADP + phosphate + H(+)</text>
        <dbReference type="Rhea" id="RHEA:13065"/>
        <dbReference type="ChEBI" id="CHEBI:15377"/>
        <dbReference type="ChEBI" id="CHEBI:15378"/>
        <dbReference type="ChEBI" id="CHEBI:30616"/>
        <dbReference type="ChEBI" id="CHEBI:43474"/>
        <dbReference type="ChEBI" id="CHEBI:456216"/>
        <dbReference type="EC" id="5.6.2.3"/>
    </reaction>
</comment>
<dbReference type="GO" id="GO:0005524">
    <property type="term" value="F:ATP binding"/>
    <property type="evidence" value="ECO:0007669"/>
    <property type="project" value="UniProtKB-UniRule"/>
</dbReference>
<dbReference type="CDD" id="cd17933">
    <property type="entry name" value="DEXSc_RecD-like"/>
    <property type="match status" value="1"/>
</dbReference>
<comment type="similarity">
    <text evidence="11">Belongs to the RecD family.</text>
</comment>
<dbReference type="EC" id="5.6.2.3" evidence="11"/>
<dbReference type="FunFam" id="3.40.50.300:FF:000965">
    <property type="entry name" value="RecBCD enzyme subunit RecD"/>
    <property type="match status" value="1"/>
</dbReference>
<dbReference type="FunFam" id="3.40.50.300:FF:000912">
    <property type="entry name" value="RecBCD enzyme subunit RecD"/>
    <property type="match status" value="1"/>
</dbReference>
<dbReference type="NCBIfam" id="TIGR01447">
    <property type="entry name" value="recD"/>
    <property type="match status" value="1"/>
</dbReference>
<comment type="subunit">
    <text evidence="11">Heterotrimer of RecB, RecC and RecD. All subunits contribute to DNA-binding.</text>
</comment>
<dbReference type="EMBL" id="NIBU01000012">
    <property type="protein sequence ID" value="PHM36670.1"/>
    <property type="molecule type" value="Genomic_DNA"/>
</dbReference>
<dbReference type="SUPFAM" id="SSF52540">
    <property type="entry name" value="P-loop containing nucleoside triphosphate hydrolases"/>
    <property type="match status" value="2"/>
</dbReference>
<evidence type="ECO:0000256" key="4">
    <source>
        <dbReference type="ARBA" id="ARBA00022801"/>
    </source>
</evidence>
<keyword evidence="5 11" id="KW-0347">Helicase</keyword>
<evidence type="ECO:0000259" key="12">
    <source>
        <dbReference type="Pfam" id="PF13538"/>
    </source>
</evidence>
<feature type="domain" description="RecBCD enzyme subunit RecD N-terminal" evidence="13">
    <location>
        <begin position="14"/>
        <end position="113"/>
    </location>
</feature>
<gene>
    <name evidence="11 15" type="primary">recD</name>
    <name evidence="14" type="ORF">Xinn_01443</name>
    <name evidence="15" type="ORF">XIS1_1310022</name>
</gene>
<dbReference type="Pfam" id="PF21185">
    <property type="entry name" value="RecD_N"/>
    <property type="match status" value="1"/>
</dbReference>
<dbReference type="AlphaFoldDB" id="A0A1N6MTD0"/>
<dbReference type="EMBL" id="FTLG01000037">
    <property type="protein sequence ID" value="SIP72009.1"/>
    <property type="molecule type" value="Genomic_DNA"/>
</dbReference>
<evidence type="ECO:0000313" key="16">
    <source>
        <dbReference type="Proteomes" id="UP000196435"/>
    </source>
</evidence>
<feature type="domain" description="UvrD-like helicase C-terminal" evidence="12">
    <location>
        <begin position="574"/>
        <end position="621"/>
    </location>
</feature>
<dbReference type="Proteomes" id="UP000224871">
    <property type="component" value="Unassembled WGS sequence"/>
</dbReference>
<evidence type="ECO:0000256" key="2">
    <source>
        <dbReference type="ARBA" id="ARBA00022741"/>
    </source>
</evidence>
<reference evidence="16" key="1">
    <citation type="submission" date="2016-12" db="EMBL/GenBank/DDBJ databases">
        <authorList>
            <person name="Gaudriault S."/>
        </authorList>
    </citation>
    <scope>NUCLEOTIDE SEQUENCE [LARGE SCALE GENOMIC DNA]</scope>
    <source>
        <strain evidence="16">HGB1681 (deposited as PTA-6826 in the American Type Culture Collection)</strain>
    </source>
</reference>
<dbReference type="InterPro" id="IPR049550">
    <property type="entry name" value="RecD_N"/>
</dbReference>
<dbReference type="InterPro" id="IPR027417">
    <property type="entry name" value="P-loop_NTPase"/>
</dbReference>
<dbReference type="InterPro" id="IPR050534">
    <property type="entry name" value="Coronavir_polyprotein_1ab"/>
</dbReference>
<dbReference type="PANTHER" id="PTHR43788:SF6">
    <property type="entry name" value="DNA HELICASE B"/>
    <property type="match status" value="1"/>
</dbReference>
<dbReference type="GO" id="GO:0043139">
    <property type="term" value="F:5'-3' DNA helicase activity"/>
    <property type="evidence" value="ECO:0007669"/>
    <property type="project" value="UniProtKB-UniRule"/>
</dbReference>
<evidence type="ECO:0000256" key="9">
    <source>
        <dbReference type="ARBA" id="ARBA00023204"/>
    </source>
</evidence>
<dbReference type="GO" id="GO:0008854">
    <property type="term" value="F:exodeoxyribonuclease V activity"/>
    <property type="evidence" value="ECO:0007669"/>
    <property type="project" value="InterPro"/>
</dbReference>